<dbReference type="Proteomes" id="UP000887116">
    <property type="component" value="Unassembled WGS sequence"/>
</dbReference>
<keyword evidence="3" id="KW-0677">Repeat</keyword>
<proteinExistence type="predicted"/>
<dbReference type="GO" id="GO:0005524">
    <property type="term" value="F:ATP binding"/>
    <property type="evidence" value="ECO:0007669"/>
    <property type="project" value="UniProtKB-KW"/>
</dbReference>
<evidence type="ECO:0000256" key="7">
    <source>
        <dbReference type="ARBA" id="ARBA00022840"/>
    </source>
</evidence>
<dbReference type="PANTHER" id="PTHR43152:SF3">
    <property type="entry name" value="UVRABC SYSTEM PROTEIN A"/>
    <property type="match status" value="1"/>
</dbReference>
<dbReference type="GO" id="GO:0003677">
    <property type="term" value="F:DNA binding"/>
    <property type="evidence" value="ECO:0007669"/>
    <property type="project" value="UniProtKB-KW"/>
</dbReference>
<evidence type="ECO:0000256" key="9">
    <source>
        <dbReference type="ARBA" id="ARBA00023125"/>
    </source>
</evidence>
<protein>
    <submittedName>
        <fullName evidence="12">UvrABC system protein A</fullName>
    </submittedName>
</protein>
<name>A0A8X6GWV5_TRICU</name>
<dbReference type="AlphaFoldDB" id="A0A8X6GWV5"/>
<gene>
    <name evidence="12" type="primary">uvrA</name>
    <name evidence="12" type="ORF">TNCT_467771</name>
</gene>
<organism evidence="12 13">
    <name type="scientific">Trichonephila clavata</name>
    <name type="common">Joro spider</name>
    <name type="synonym">Nephila clavata</name>
    <dbReference type="NCBI Taxonomy" id="2740835"/>
    <lineage>
        <taxon>Eukaryota</taxon>
        <taxon>Metazoa</taxon>
        <taxon>Ecdysozoa</taxon>
        <taxon>Arthropoda</taxon>
        <taxon>Chelicerata</taxon>
        <taxon>Arachnida</taxon>
        <taxon>Araneae</taxon>
        <taxon>Araneomorphae</taxon>
        <taxon>Entelegynae</taxon>
        <taxon>Araneoidea</taxon>
        <taxon>Nephilidae</taxon>
        <taxon>Trichonephila</taxon>
    </lineage>
</organism>
<evidence type="ECO:0000259" key="11">
    <source>
        <dbReference type="Pfam" id="PF17760"/>
    </source>
</evidence>
<comment type="caution">
    <text evidence="12">The sequence shown here is derived from an EMBL/GenBank/DDBJ whole genome shotgun (WGS) entry which is preliminary data.</text>
</comment>
<keyword evidence="10" id="KW-0234">DNA repair</keyword>
<keyword evidence="8" id="KW-0267">Excision nuclease</keyword>
<accession>A0A8X6GWV5</accession>
<evidence type="ECO:0000256" key="4">
    <source>
        <dbReference type="ARBA" id="ARBA00022741"/>
    </source>
</evidence>
<dbReference type="InterPro" id="IPR041102">
    <property type="entry name" value="UvrA_inter"/>
</dbReference>
<keyword evidence="2" id="KW-0963">Cytoplasm</keyword>
<evidence type="ECO:0000256" key="10">
    <source>
        <dbReference type="ARBA" id="ARBA00023204"/>
    </source>
</evidence>
<dbReference type="PANTHER" id="PTHR43152">
    <property type="entry name" value="UVRABC SYSTEM PROTEIN A"/>
    <property type="match status" value="1"/>
</dbReference>
<dbReference type="Pfam" id="PF17760">
    <property type="entry name" value="UvrA_inter"/>
    <property type="match status" value="1"/>
</dbReference>
<reference evidence="12" key="1">
    <citation type="submission" date="2020-07" db="EMBL/GenBank/DDBJ databases">
        <title>Multicomponent nature underlies the extraordinary mechanical properties of spider dragline silk.</title>
        <authorList>
            <person name="Kono N."/>
            <person name="Nakamura H."/>
            <person name="Mori M."/>
            <person name="Yoshida Y."/>
            <person name="Ohtoshi R."/>
            <person name="Malay A.D."/>
            <person name="Moran D.A.P."/>
            <person name="Tomita M."/>
            <person name="Numata K."/>
            <person name="Arakawa K."/>
        </authorList>
    </citation>
    <scope>NUCLEOTIDE SEQUENCE</scope>
</reference>
<keyword evidence="13" id="KW-1185">Reference proteome</keyword>
<evidence type="ECO:0000256" key="5">
    <source>
        <dbReference type="ARBA" id="ARBA00022763"/>
    </source>
</evidence>
<keyword evidence="7" id="KW-0067">ATP-binding</keyword>
<keyword evidence="5" id="KW-0227">DNA damage</keyword>
<dbReference type="OrthoDB" id="8121756at2759"/>
<dbReference type="FunFam" id="3.40.50.300:FF:000028">
    <property type="entry name" value="UvrABC system protein A"/>
    <property type="match status" value="1"/>
</dbReference>
<dbReference type="EMBL" id="BMAO01036586">
    <property type="protein sequence ID" value="GFR11819.1"/>
    <property type="molecule type" value="Genomic_DNA"/>
</dbReference>
<keyword evidence="6" id="KW-0228">DNA excision</keyword>
<keyword evidence="9" id="KW-0238">DNA-binding</keyword>
<dbReference type="GO" id="GO:0004518">
    <property type="term" value="F:nuclease activity"/>
    <property type="evidence" value="ECO:0007669"/>
    <property type="project" value="UniProtKB-KW"/>
</dbReference>
<sequence>MDDFIRVKGAREHNLQGVDVNIPKNKLVVITGLSGSGKSSLAFDTIYAEGQRRYVESLSAYARQFLNIQDKPDVESITGLSPAISINQKSISKNPRSTVGTVTEIYDYLRLVYARIGVPYSPATGLPITKQTVSQIVDTIIALPLETKIYILAPVVRVERENILKRYWKLKDKVT</sequence>
<evidence type="ECO:0000256" key="3">
    <source>
        <dbReference type="ARBA" id="ARBA00022737"/>
    </source>
</evidence>
<evidence type="ECO:0000256" key="2">
    <source>
        <dbReference type="ARBA" id="ARBA00022490"/>
    </source>
</evidence>
<comment type="subcellular location">
    <subcellularLocation>
        <location evidence="1">Cytoplasm</location>
    </subcellularLocation>
</comment>
<dbReference type="InterPro" id="IPR027417">
    <property type="entry name" value="P-loop_NTPase"/>
</dbReference>
<evidence type="ECO:0000256" key="8">
    <source>
        <dbReference type="ARBA" id="ARBA00022881"/>
    </source>
</evidence>
<dbReference type="SUPFAM" id="SSF52540">
    <property type="entry name" value="P-loop containing nucleoside triphosphate hydrolases"/>
    <property type="match status" value="1"/>
</dbReference>
<feature type="domain" description="UvrA interaction" evidence="11">
    <location>
        <begin position="131"/>
        <end position="165"/>
    </location>
</feature>
<keyword evidence="4" id="KW-0547">Nucleotide-binding</keyword>
<dbReference type="Gene3D" id="3.40.50.300">
    <property type="entry name" value="P-loop containing nucleotide triphosphate hydrolases"/>
    <property type="match status" value="1"/>
</dbReference>
<evidence type="ECO:0000313" key="13">
    <source>
        <dbReference type="Proteomes" id="UP000887116"/>
    </source>
</evidence>
<dbReference type="GO" id="GO:0006281">
    <property type="term" value="P:DNA repair"/>
    <property type="evidence" value="ECO:0007669"/>
    <property type="project" value="UniProtKB-KW"/>
</dbReference>
<dbReference type="GO" id="GO:0005737">
    <property type="term" value="C:cytoplasm"/>
    <property type="evidence" value="ECO:0007669"/>
    <property type="project" value="UniProtKB-SubCell"/>
</dbReference>
<evidence type="ECO:0000313" key="12">
    <source>
        <dbReference type="EMBL" id="GFR11819.1"/>
    </source>
</evidence>
<evidence type="ECO:0000256" key="6">
    <source>
        <dbReference type="ARBA" id="ARBA00022769"/>
    </source>
</evidence>
<evidence type="ECO:0000256" key="1">
    <source>
        <dbReference type="ARBA" id="ARBA00004496"/>
    </source>
</evidence>